<evidence type="ECO:0000313" key="2">
    <source>
        <dbReference type="Proteomes" id="UP000299102"/>
    </source>
</evidence>
<dbReference type="EMBL" id="BGZK01000410">
    <property type="protein sequence ID" value="GBP42040.1"/>
    <property type="molecule type" value="Genomic_DNA"/>
</dbReference>
<sequence>MKKQKPNSLTRKWMIILNYSKTCVVFDFPEKPESNQSGVAVENAKEFSDVSDFILNINNKTCLWETTRLLPQQKKRVQKVWSNKQKVIIIVNSSALTYYLESVSSDNALFEFEDSSDLLQWLENCTDPWDTVESHWIRTAGTRLKLVKNTNAPASVYINKYPALKKPTGYILGCEGAEVDGGFIPNSWHDDSHPKIWHKNIFIPPMTGPINAVIEYVEIESVCTKAVCDVSMIRGPSITRLPWAMEVAHKIGNERLCDTFDINRKPVAVTLNMAIVLAVLGFRKSSA</sequence>
<organism evidence="1 2">
    <name type="scientific">Eumeta variegata</name>
    <name type="common">Bagworm moth</name>
    <name type="synonym">Eumeta japonica</name>
    <dbReference type="NCBI Taxonomy" id="151549"/>
    <lineage>
        <taxon>Eukaryota</taxon>
        <taxon>Metazoa</taxon>
        <taxon>Ecdysozoa</taxon>
        <taxon>Arthropoda</taxon>
        <taxon>Hexapoda</taxon>
        <taxon>Insecta</taxon>
        <taxon>Pterygota</taxon>
        <taxon>Neoptera</taxon>
        <taxon>Endopterygota</taxon>
        <taxon>Lepidoptera</taxon>
        <taxon>Glossata</taxon>
        <taxon>Ditrysia</taxon>
        <taxon>Tineoidea</taxon>
        <taxon>Psychidae</taxon>
        <taxon>Oiketicinae</taxon>
        <taxon>Eumeta</taxon>
    </lineage>
</organism>
<dbReference type="Proteomes" id="UP000299102">
    <property type="component" value="Unassembled WGS sequence"/>
</dbReference>
<comment type="caution">
    <text evidence="1">The sequence shown here is derived from an EMBL/GenBank/DDBJ whole genome shotgun (WGS) entry which is preliminary data.</text>
</comment>
<name>A0A4C1VU59_EUMVA</name>
<proteinExistence type="predicted"/>
<evidence type="ECO:0000313" key="1">
    <source>
        <dbReference type="EMBL" id="GBP42040.1"/>
    </source>
</evidence>
<protein>
    <submittedName>
        <fullName evidence="1">Uncharacterized protein</fullName>
    </submittedName>
</protein>
<gene>
    <name evidence="1" type="ORF">EVAR_95040_1</name>
</gene>
<accession>A0A4C1VU59</accession>
<dbReference type="AlphaFoldDB" id="A0A4C1VU59"/>
<reference evidence="1 2" key="1">
    <citation type="journal article" date="2019" name="Commun. Biol.">
        <title>The bagworm genome reveals a unique fibroin gene that provides high tensile strength.</title>
        <authorList>
            <person name="Kono N."/>
            <person name="Nakamura H."/>
            <person name="Ohtoshi R."/>
            <person name="Tomita M."/>
            <person name="Numata K."/>
            <person name="Arakawa K."/>
        </authorList>
    </citation>
    <scope>NUCLEOTIDE SEQUENCE [LARGE SCALE GENOMIC DNA]</scope>
</reference>
<dbReference type="OrthoDB" id="3598281at2759"/>
<keyword evidence="2" id="KW-1185">Reference proteome</keyword>